<gene>
    <name evidence="2" type="ORF">KZC50_04535</name>
</gene>
<dbReference type="PANTHER" id="PTHR47237">
    <property type="entry name" value="SLL0310 PROTEIN"/>
    <property type="match status" value="1"/>
</dbReference>
<protein>
    <recommendedName>
        <fullName evidence="1">N-acetyltransferase domain-containing protein</fullName>
    </recommendedName>
</protein>
<dbReference type="GeneID" id="301457470"/>
<dbReference type="PANTHER" id="PTHR47237:SF1">
    <property type="entry name" value="SLL0310 PROTEIN"/>
    <property type="match status" value="1"/>
</dbReference>
<dbReference type="Pfam" id="PF18014">
    <property type="entry name" value="Acetyltransf_18"/>
    <property type="match status" value="1"/>
</dbReference>
<dbReference type="Proteomes" id="UP001183582">
    <property type="component" value="Unassembled WGS sequence"/>
</dbReference>
<dbReference type="Gene3D" id="3.40.630.90">
    <property type="match status" value="1"/>
</dbReference>
<dbReference type="AlphaFoldDB" id="A0AAJ2HEV5"/>
<evidence type="ECO:0000259" key="1">
    <source>
        <dbReference type="PROSITE" id="PS51186"/>
    </source>
</evidence>
<feature type="domain" description="N-acetyltransferase" evidence="1">
    <location>
        <begin position="3"/>
        <end position="147"/>
    </location>
</feature>
<dbReference type="InterPro" id="IPR000182">
    <property type="entry name" value="GNAT_dom"/>
</dbReference>
<evidence type="ECO:0000313" key="2">
    <source>
        <dbReference type="EMBL" id="MDS0244876.1"/>
    </source>
</evidence>
<comment type="caution">
    <text evidence="2">The sequence shown here is derived from an EMBL/GenBank/DDBJ whole genome shotgun (WGS) entry which is preliminary data.</text>
</comment>
<dbReference type="EMBL" id="JAHWXH010000001">
    <property type="protein sequence ID" value="MDS0244876.1"/>
    <property type="molecule type" value="Genomic_DNA"/>
</dbReference>
<dbReference type="PROSITE" id="PS51186">
    <property type="entry name" value="GNAT"/>
    <property type="match status" value="1"/>
</dbReference>
<evidence type="ECO:0000313" key="3">
    <source>
        <dbReference type="Proteomes" id="UP001183582"/>
    </source>
</evidence>
<dbReference type="RefSeq" id="WP_310890763.1">
    <property type="nucleotide sequence ID" value="NZ_BAAAGR010000001.1"/>
</dbReference>
<dbReference type="InterPro" id="IPR041496">
    <property type="entry name" value="YitH/HolE_GNAT"/>
</dbReference>
<dbReference type="InterPro" id="IPR052729">
    <property type="entry name" value="Acyl/Acetyltrans_Enzymes"/>
</dbReference>
<proteinExistence type="predicted"/>
<dbReference type="Gene3D" id="3.40.630.30">
    <property type="match status" value="1"/>
</dbReference>
<organism evidence="2 3">
    <name type="scientific">Microbacterium aurantiacum</name>
    <dbReference type="NCBI Taxonomy" id="162393"/>
    <lineage>
        <taxon>Bacteria</taxon>
        <taxon>Bacillati</taxon>
        <taxon>Actinomycetota</taxon>
        <taxon>Actinomycetes</taxon>
        <taxon>Micrococcales</taxon>
        <taxon>Microbacteriaceae</taxon>
        <taxon>Microbacterium</taxon>
    </lineage>
</organism>
<accession>A0AAJ2HEV5</accession>
<dbReference type="InterPro" id="IPR016181">
    <property type="entry name" value="Acyl_CoA_acyltransferase"/>
</dbReference>
<dbReference type="Pfam" id="PF00583">
    <property type="entry name" value="Acetyltransf_1"/>
    <property type="match status" value="1"/>
</dbReference>
<reference evidence="2 3" key="1">
    <citation type="submission" date="2021-06" db="EMBL/GenBank/DDBJ databases">
        <title>Genome-based taxonomic framework of Microbacterium strains isolated from marine environment, the description of four new species and reclassification of four preexisting species.</title>
        <authorList>
            <person name="Lee S.D."/>
            <person name="Kim S.-M."/>
            <person name="Byeon Y.-S."/>
            <person name="Yang H.L."/>
            <person name="Kim I.S."/>
        </authorList>
    </citation>
    <scope>NUCLEOTIDE SEQUENCE [LARGE SCALE GENOMIC DNA]</scope>
    <source>
        <strain evidence="2 3">KACC 20514</strain>
    </source>
</reference>
<sequence length="280" mass="29750">MGFEVGIASVTEVALIAEWAAREGWNPGRTDAQAFLVADPHGFLVGRLDGEPVTSISVIRYGETFGFLGMYIARPDVRGRGFGFRTWQAGMERMSSRTVALDGVVAQQPNYRRSGFRPAWTTTRFEGAPPVADPPAGIGLVDARAVPFDALAAFDHRHFGAPRDAFLAAWISLPERHALVAMTDAGIVGFAVLRRAQAAARLGPVFASDAEVATALVSALAHESGAQNVAVDAPGINPRAAAWAESLGWTPTFETARMYTGHAPTIDTDGLFGITSLELG</sequence>
<dbReference type="SUPFAM" id="SSF55729">
    <property type="entry name" value="Acyl-CoA N-acyltransferases (Nat)"/>
    <property type="match status" value="1"/>
</dbReference>
<dbReference type="GO" id="GO:0016747">
    <property type="term" value="F:acyltransferase activity, transferring groups other than amino-acyl groups"/>
    <property type="evidence" value="ECO:0007669"/>
    <property type="project" value="InterPro"/>
</dbReference>
<name>A0AAJ2HEV5_9MICO</name>